<evidence type="ECO:0000256" key="5">
    <source>
        <dbReference type="ARBA" id="ARBA00022917"/>
    </source>
</evidence>
<gene>
    <name evidence="11" type="ORF">Agub_g7381</name>
</gene>
<keyword evidence="12" id="KW-1185">Reference proteome</keyword>
<evidence type="ECO:0000256" key="7">
    <source>
        <dbReference type="ARBA" id="ARBA00044228"/>
    </source>
</evidence>
<dbReference type="InterPro" id="IPR042529">
    <property type="entry name" value="IF_2B-like_C"/>
</dbReference>
<dbReference type="PANTHER" id="PTHR45859:SF1">
    <property type="entry name" value="TRANSLATION INITIATION FACTOR EIF-2B SUBUNIT BETA"/>
    <property type="match status" value="1"/>
</dbReference>
<evidence type="ECO:0000256" key="6">
    <source>
        <dbReference type="ARBA" id="ARBA00044122"/>
    </source>
</evidence>
<dbReference type="GO" id="GO:0005851">
    <property type="term" value="C:eukaryotic translation initiation factor 2B complex"/>
    <property type="evidence" value="ECO:0007669"/>
    <property type="project" value="TreeGrafter"/>
</dbReference>
<evidence type="ECO:0000313" key="11">
    <source>
        <dbReference type="EMBL" id="GFR45923.1"/>
    </source>
</evidence>
<protein>
    <recommendedName>
        <fullName evidence="6">Translation initiation factor eIF2B subunit beta</fullName>
    </recommendedName>
    <alternativeName>
        <fullName evidence="7">eIF2B GDP-GTP exchange factor subunit beta</fullName>
    </alternativeName>
</protein>
<evidence type="ECO:0000256" key="10">
    <source>
        <dbReference type="SAM" id="MobiDB-lite"/>
    </source>
</evidence>
<dbReference type="SUPFAM" id="SSF100950">
    <property type="entry name" value="NagB/RpiA/CoA transferase-like"/>
    <property type="match status" value="1"/>
</dbReference>
<dbReference type="Pfam" id="PF01008">
    <property type="entry name" value="IF-2B"/>
    <property type="match status" value="1"/>
</dbReference>
<dbReference type="PANTHER" id="PTHR45859">
    <property type="entry name" value="TRANSLATION INITIATION FACTOR EIF-2B SUBUNIT BETA"/>
    <property type="match status" value="1"/>
</dbReference>
<dbReference type="EMBL" id="BMAR01000011">
    <property type="protein sequence ID" value="GFR45923.1"/>
    <property type="molecule type" value="Genomic_DNA"/>
</dbReference>
<feature type="region of interest" description="Disordered" evidence="10">
    <location>
        <begin position="153"/>
        <end position="183"/>
    </location>
</feature>
<evidence type="ECO:0000256" key="2">
    <source>
        <dbReference type="ARBA" id="ARBA00007251"/>
    </source>
</evidence>
<name>A0AAD3DSM7_9CHLO</name>
<dbReference type="AlphaFoldDB" id="A0AAD3DSM7"/>
<feature type="compositionally biased region" description="Gly residues" evidence="10">
    <location>
        <begin position="496"/>
        <end position="512"/>
    </location>
</feature>
<comment type="subcellular location">
    <subcellularLocation>
        <location evidence="1">Cytoplasm</location>
        <location evidence="1">Cytosol</location>
    </subcellularLocation>
</comment>
<keyword evidence="3" id="KW-0963">Cytoplasm</keyword>
<organism evidence="11 12">
    <name type="scientific">Astrephomene gubernaculifera</name>
    <dbReference type="NCBI Taxonomy" id="47775"/>
    <lineage>
        <taxon>Eukaryota</taxon>
        <taxon>Viridiplantae</taxon>
        <taxon>Chlorophyta</taxon>
        <taxon>core chlorophytes</taxon>
        <taxon>Chlorophyceae</taxon>
        <taxon>CS clade</taxon>
        <taxon>Chlamydomonadales</taxon>
        <taxon>Astrephomenaceae</taxon>
        <taxon>Astrephomene</taxon>
    </lineage>
</organism>
<evidence type="ECO:0000256" key="8">
    <source>
        <dbReference type="ARBA" id="ARBA00046432"/>
    </source>
</evidence>
<dbReference type="InterPro" id="IPR051855">
    <property type="entry name" value="eIF2B_beta_subunit"/>
</dbReference>
<proteinExistence type="inferred from homology"/>
<evidence type="ECO:0000313" key="12">
    <source>
        <dbReference type="Proteomes" id="UP001054857"/>
    </source>
</evidence>
<accession>A0AAD3DSM7</accession>
<evidence type="ECO:0000256" key="1">
    <source>
        <dbReference type="ARBA" id="ARBA00004514"/>
    </source>
</evidence>
<feature type="region of interest" description="Disordered" evidence="10">
    <location>
        <begin position="197"/>
        <end position="233"/>
    </location>
</feature>
<keyword evidence="4" id="KW-0396">Initiation factor</keyword>
<comment type="subunit">
    <text evidence="8">Component of the translation initiation factor 2B (eIF2B) complex which is a heterodecamer of two sets of five different subunits: alpha, beta, gamma, delta and epsilon. Subunits alpha, beta and delta comprise a regulatory subcomplex and subunits epsilon and gamma comprise a catalytic subcomplex. Within the complex, the hexameric regulatory complex resides at the center, with the two heterodimeric catalytic subcomplexes bound on opposite sides.</text>
</comment>
<dbReference type="GO" id="GO:0005829">
    <property type="term" value="C:cytosol"/>
    <property type="evidence" value="ECO:0007669"/>
    <property type="project" value="UniProtKB-SubCell"/>
</dbReference>
<dbReference type="GO" id="GO:0005085">
    <property type="term" value="F:guanyl-nucleotide exchange factor activity"/>
    <property type="evidence" value="ECO:0007669"/>
    <property type="project" value="TreeGrafter"/>
</dbReference>
<evidence type="ECO:0000256" key="4">
    <source>
        <dbReference type="ARBA" id="ARBA00022540"/>
    </source>
</evidence>
<reference evidence="11 12" key="1">
    <citation type="journal article" date="2021" name="Sci. Rep.">
        <title>Genome sequencing of the multicellular alga Astrephomene provides insights into convergent evolution of germ-soma differentiation.</title>
        <authorList>
            <person name="Yamashita S."/>
            <person name="Yamamoto K."/>
            <person name="Matsuzaki R."/>
            <person name="Suzuki S."/>
            <person name="Yamaguchi H."/>
            <person name="Hirooka S."/>
            <person name="Minakuchi Y."/>
            <person name="Miyagishima S."/>
            <person name="Kawachi M."/>
            <person name="Toyoda A."/>
            <person name="Nozaki H."/>
        </authorList>
    </citation>
    <scope>NUCLEOTIDE SEQUENCE [LARGE SCALE GENOMIC DNA]</scope>
    <source>
        <strain evidence="11 12">NIES-4017</strain>
    </source>
</reference>
<keyword evidence="5" id="KW-0648">Protein biosynthesis</keyword>
<evidence type="ECO:0000256" key="3">
    <source>
        <dbReference type="ARBA" id="ARBA00022490"/>
    </source>
</evidence>
<comment type="caution">
    <text evidence="11">The sequence shown here is derived from an EMBL/GenBank/DDBJ whole genome shotgun (WGS) entry which is preliminary data.</text>
</comment>
<dbReference type="Proteomes" id="UP001054857">
    <property type="component" value="Unassembled WGS sequence"/>
</dbReference>
<feature type="region of interest" description="Disordered" evidence="10">
    <location>
        <begin position="495"/>
        <end position="516"/>
    </location>
</feature>
<dbReference type="GO" id="GO:0003743">
    <property type="term" value="F:translation initiation factor activity"/>
    <property type="evidence" value="ECO:0007669"/>
    <property type="project" value="UniProtKB-KW"/>
</dbReference>
<dbReference type="InterPro" id="IPR037171">
    <property type="entry name" value="NagB/RpiA_transferase-like"/>
</dbReference>
<sequence length="575" mass="59650">MSEKKEIDEIVEECCTVFRRRQIEGSLPCAKKTLDILRLIVTNKKHSTAAALIDEMRTVGYKMQTARPVELAIGNMVRRVLHIIREEAKQEEIEEAKPSYSQPINAEASRTQAGGLLSQALKGRLQMARGPSLSNLLDAGIDPGSGGFVCSLAPIQEGPGPASSAPGDRHSGANLPEPTFSTPSALAAGMASLTLGGGGGGGGASAAERGGDYEVESQASTRRPPGKAPRNWKGKHEVIESINELIDELDHIQEGITAQGVEHIHANEVILTMGMSDTVYLFLREAAKKREFQVVVAEGAPRFDGHLMARRLADAGIQTTLIADSAVYAMMARANKVLVGAHAVLANGGVVSPVGCHMVALAARRHSIPLVVLVGLHKLSPLFPTDPELLYNEFKGPADVIDFDVVGEAFVQQQQLHYAARASDGAGAAGAADGPSSSSNPDSAGGAAAAGNAPAGTSGGLVGAAGAGGNTSSSSIAAAAAAGCNSPPLSGSLLGLNGGSSGSGSRGGGGKWGPMPGNVHVPTPLFDYVPPSLISLFITDMGGRTPSYVYRLLTEYYSRDDYFLSREVFGKDGAR</sequence>
<feature type="region of interest" description="Disordered" evidence="10">
    <location>
        <begin position="427"/>
        <end position="452"/>
    </location>
</feature>
<dbReference type="Gene3D" id="3.40.50.10470">
    <property type="entry name" value="Translation initiation factor eif-2b, domain 2"/>
    <property type="match status" value="2"/>
</dbReference>
<comment type="similarity">
    <text evidence="2 9">Belongs to the eIF-2B alpha/beta/delta subunits family.</text>
</comment>
<dbReference type="InterPro" id="IPR000649">
    <property type="entry name" value="IF-2B-related"/>
</dbReference>
<evidence type="ECO:0000256" key="9">
    <source>
        <dbReference type="RuleBase" id="RU003814"/>
    </source>
</evidence>